<dbReference type="Pfam" id="PF02911">
    <property type="entry name" value="Formyl_trans_C"/>
    <property type="match status" value="1"/>
</dbReference>
<keyword evidence="4" id="KW-1185">Reference proteome</keyword>
<evidence type="ECO:0000313" key="4">
    <source>
        <dbReference type="Proteomes" id="UP001223390"/>
    </source>
</evidence>
<dbReference type="Pfam" id="PF00378">
    <property type="entry name" value="ECH_1"/>
    <property type="match status" value="1"/>
</dbReference>
<dbReference type="CDD" id="cd06558">
    <property type="entry name" value="crotonase-like"/>
    <property type="match status" value="1"/>
</dbReference>
<evidence type="ECO:0000313" key="3">
    <source>
        <dbReference type="EMBL" id="MDK9495630.1"/>
    </source>
</evidence>
<dbReference type="InterPro" id="IPR005793">
    <property type="entry name" value="Formyl_trans_C"/>
</dbReference>
<dbReference type="PANTHER" id="PTHR43388:SF1">
    <property type="entry name" value="HYDROGENASE MATURATION FACTOR HOXX"/>
    <property type="match status" value="1"/>
</dbReference>
<dbReference type="Gene3D" id="3.90.226.10">
    <property type="entry name" value="2-enoyl-CoA Hydratase, Chain A, domain 1"/>
    <property type="match status" value="1"/>
</dbReference>
<dbReference type="Gene3D" id="3.40.50.12230">
    <property type="match status" value="1"/>
</dbReference>
<dbReference type="EMBL" id="JASITI010000007">
    <property type="protein sequence ID" value="MDK9495630.1"/>
    <property type="molecule type" value="Genomic_DNA"/>
</dbReference>
<dbReference type="Proteomes" id="UP001223390">
    <property type="component" value="Unassembled WGS sequence"/>
</dbReference>
<name>A0ABT7GRU0_9ACTN</name>
<proteinExistence type="predicted"/>
<dbReference type="InterPro" id="IPR029045">
    <property type="entry name" value="ClpP/crotonase-like_dom_sf"/>
</dbReference>
<accession>A0ABT7GRU0</accession>
<evidence type="ECO:0000259" key="2">
    <source>
        <dbReference type="Pfam" id="PF02911"/>
    </source>
</evidence>
<feature type="domain" description="Formyl transferase C-terminal" evidence="2">
    <location>
        <begin position="170"/>
        <end position="249"/>
    </location>
</feature>
<dbReference type="InterPro" id="IPR001753">
    <property type="entry name" value="Enoyl-CoA_hydra/iso"/>
</dbReference>
<protein>
    <submittedName>
        <fullName evidence="3">Hydrogenase maturation protein</fullName>
    </submittedName>
</protein>
<dbReference type="RefSeq" id="WP_285341201.1">
    <property type="nucleotide sequence ID" value="NZ_JASITI010000007.1"/>
</dbReference>
<feature type="region of interest" description="Disordered" evidence="1">
    <location>
        <begin position="547"/>
        <end position="590"/>
    </location>
</feature>
<dbReference type="InterPro" id="IPR047180">
    <property type="entry name" value="HoxX-like"/>
</dbReference>
<dbReference type="SUPFAM" id="SSF53328">
    <property type="entry name" value="Formyltransferase"/>
    <property type="match status" value="1"/>
</dbReference>
<dbReference type="PIRSF" id="PIRSF006787">
    <property type="entry name" value="Hydrgn_mat_HoxX"/>
    <property type="match status" value="1"/>
</dbReference>
<evidence type="ECO:0000256" key="1">
    <source>
        <dbReference type="SAM" id="MobiDB-lite"/>
    </source>
</evidence>
<sequence>MHVLLVASAFNSLTQRVHAELRDHGHSVAFELALPGTDLAETVRRHHPDLVVAPMLKTAVPREVWSAYTCLIVHPGPVGDRGPSSLDWAVTEERTRWGVTVLQADEEMDAGDVWATADCALPPVGKSDAYRGEVSDAALAAVLLAVERFASGTHVPTPQGPATARPYLRQPQRRIDWDHATTDTAVRALRAADSRPGVLDELLGGQWFLHGGHPEDTLRGRPGQLLATRAGAICRATRDGAVWIPELRARRAAGEPAPVKLPAVLALGDRLPALPEIPAPLDAPPAGPRTWSDIRYREQGGAGFLTFSFPGGAMSTDHCRRLLTAYREACSRPTSVLVLGGTRDFFSNGIHLGVIEAAADPAAESWANITAMDDLVEAVLTTTDRLVVAAVGGNAAAGGAMLALAADEVWCRSGAVLNPHYRLMGLYGSEYWTYTLPRRTGTGVAERLMADALPLSAAAARRLGLTDRTLDCAPQDFAGETARLAVRLATSPATQSAIARKKARRDRDEAATPLAAYREAELTRMRETFHDPAAPYHALRRAFVRKEPADRTPPHLARPVPGRHTAPLPSRRPPVTGPAPSDRAAGPRPC</sequence>
<dbReference type="SUPFAM" id="SSF52096">
    <property type="entry name" value="ClpP/crotonase"/>
    <property type="match status" value="1"/>
</dbReference>
<comment type="caution">
    <text evidence="3">The sequence shown here is derived from an EMBL/GenBank/DDBJ whole genome shotgun (WGS) entry which is preliminary data.</text>
</comment>
<dbReference type="InterPro" id="IPR009188">
    <property type="entry name" value="NiFe-hyd_mat_HypX/HoxX"/>
</dbReference>
<dbReference type="InterPro" id="IPR011034">
    <property type="entry name" value="Formyl_transferase-like_C_sf"/>
</dbReference>
<dbReference type="CDD" id="cd08701">
    <property type="entry name" value="FMT_C_HypX"/>
    <property type="match status" value="1"/>
</dbReference>
<dbReference type="SUPFAM" id="SSF50486">
    <property type="entry name" value="FMT C-terminal domain-like"/>
    <property type="match status" value="1"/>
</dbReference>
<dbReference type="InterPro" id="IPR036477">
    <property type="entry name" value="Formyl_transf_N_sf"/>
</dbReference>
<dbReference type="PANTHER" id="PTHR43388">
    <property type="entry name" value="HYDROGENASE MATURATION FACTOR HOXX"/>
    <property type="match status" value="1"/>
</dbReference>
<dbReference type="CDD" id="cd08650">
    <property type="entry name" value="FMT_core_HypX_N"/>
    <property type="match status" value="1"/>
</dbReference>
<reference evidence="3 4" key="1">
    <citation type="submission" date="2023-05" db="EMBL/GenBank/DDBJ databases">
        <title>Sequencing and Assembly of Streptomyces sp. NP73.</title>
        <authorList>
            <person name="Konwar A.N."/>
            <person name="Saikia K."/>
            <person name="Thakur D."/>
        </authorList>
    </citation>
    <scope>NUCLEOTIDE SEQUENCE [LARGE SCALE GENOMIC DNA]</scope>
    <source>
        <strain evidence="3 4">NP73</strain>
    </source>
</reference>
<organism evidence="3 4">
    <name type="scientific">Streptomyces katrae</name>
    <dbReference type="NCBI Taxonomy" id="68223"/>
    <lineage>
        <taxon>Bacteria</taxon>
        <taxon>Bacillati</taxon>
        <taxon>Actinomycetota</taxon>
        <taxon>Actinomycetes</taxon>
        <taxon>Kitasatosporales</taxon>
        <taxon>Streptomycetaceae</taxon>
        <taxon>Streptomyces</taxon>
    </lineage>
</organism>
<gene>
    <name evidence="3" type="ORF">QEZ40_006658</name>
</gene>